<dbReference type="InterPro" id="IPR007542">
    <property type="entry name" value="MCP_C"/>
</dbReference>
<dbReference type="Pfam" id="PF04451">
    <property type="entry name" value="Capsid_NCLDV"/>
    <property type="match status" value="1"/>
</dbReference>
<name>A0A3G5AGF2_9VIRU</name>
<gene>
    <name evidence="2" type="ORF">Solumvirus3_3</name>
</gene>
<dbReference type="GO" id="GO:0005198">
    <property type="term" value="F:structural molecule activity"/>
    <property type="evidence" value="ECO:0007669"/>
    <property type="project" value="InterPro"/>
</dbReference>
<protein>
    <submittedName>
        <fullName evidence="2">Divergent major capsid protein</fullName>
    </submittedName>
</protein>
<evidence type="ECO:0000259" key="1">
    <source>
        <dbReference type="Pfam" id="PF04451"/>
    </source>
</evidence>
<dbReference type="InterPro" id="IPR016112">
    <property type="entry name" value="VP_dsDNA_II"/>
</dbReference>
<reference evidence="2" key="1">
    <citation type="submission" date="2018-10" db="EMBL/GenBank/DDBJ databases">
        <title>Hidden diversity of soil giant viruses.</title>
        <authorList>
            <person name="Schulz F."/>
            <person name="Alteio L."/>
            <person name="Goudeau D."/>
            <person name="Ryan E.M."/>
            <person name="Malmstrom R.R."/>
            <person name="Blanchard J."/>
            <person name="Woyke T."/>
        </authorList>
    </citation>
    <scope>NUCLEOTIDE SEQUENCE</scope>
    <source>
        <strain evidence="2">SMV1</strain>
    </source>
</reference>
<dbReference type="SUPFAM" id="SSF49749">
    <property type="entry name" value="Group II dsDNA viruses VP"/>
    <property type="match status" value="2"/>
</dbReference>
<proteinExistence type="predicted"/>
<accession>A0A3G5AGF2</accession>
<organism evidence="2">
    <name type="scientific">Solumvirus sp</name>
    <dbReference type="NCBI Taxonomy" id="2487773"/>
    <lineage>
        <taxon>Viruses</taxon>
        <taxon>Pithoviruses</taxon>
    </lineage>
</organism>
<sequence length="473" mass="53939">MAEVSRLELLSLNEYQKSLYHDKEVKGETTTPFYTSYSKPFFNVQTRVKMQGTTEGSVIVYTLPHEHHFLVYTYMVTKFPSIRVHPDYRGRVEICWPHNLGTSHIINGCFSHDTLDIQLIDNLWYDTSGQYLIKPSIRELYDNAIGNIPALEDWSGHLPAYTCAVPQPFYYTKFPGLAFPIGLCDPKSKITHRFNLRLKIGDLLRMRCRQGKDSPWSEVTPINFNYLEGVTNKSALDTPELWARCASVTKDELSWNQERNIITHYIENVISVDSPNPVKSGTAVNLPIETQSACRAIFWVAENVNATKLHNYSNYTTDISSCYRGHDPIKSISLKYGTHAKIDSLESHHNSIIEPMFHAKSAPNMFGFHMSCIGHNIDTTEIDSTLALGALKSMMIINISTPDPFLIVDSKSTDDLDYLKKDNKTPERSLTLMSKTGSTECEYLPKIRLLITRRLIFTLKDGNKNGYFELHMD</sequence>
<dbReference type="Gene3D" id="2.70.9.10">
    <property type="entry name" value="Adenovirus Type 2 Hexon, domain 4"/>
    <property type="match status" value="1"/>
</dbReference>
<dbReference type="EMBL" id="MK072500">
    <property type="protein sequence ID" value="AYV86267.1"/>
    <property type="molecule type" value="Genomic_DNA"/>
</dbReference>
<evidence type="ECO:0000313" key="2">
    <source>
        <dbReference type="EMBL" id="AYV86267.1"/>
    </source>
</evidence>
<feature type="domain" description="Major capsid protein C-terminal" evidence="1">
    <location>
        <begin position="280"/>
        <end position="394"/>
    </location>
</feature>